<accession>A0ABY9E6C2</accession>
<gene>
    <name evidence="2" type="ORF">M8T91_11620</name>
</gene>
<dbReference type="Proteomes" id="UP001321520">
    <property type="component" value="Chromosome"/>
</dbReference>
<reference evidence="2 3" key="1">
    <citation type="submission" date="2022-05" db="EMBL/GenBank/DDBJ databases">
        <title>Microbulbifer sp. nov., isolated from sponge.</title>
        <authorList>
            <person name="Gao L."/>
        </authorList>
    </citation>
    <scope>NUCLEOTIDE SEQUENCE [LARGE SCALE GENOMIC DNA]</scope>
    <source>
        <strain evidence="2 3">MI-G</strain>
    </source>
</reference>
<dbReference type="PROSITE" id="PS50943">
    <property type="entry name" value="HTH_CROC1"/>
    <property type="match status" value="1"/>
</dbReference>
<dbReference type="Gene3D" id="1.10.260.40">
    <property type="entry name" value="lambda repressor-like DNA-binding domains"/>
    <property type="match status" value="1"/>
</dbReference>
<sequence length="107" mass="11914">MANSLKKVSLREIRGDSLAYALGLSQKTIAHYEGGKLRVVFILLPQLAKLLAVSIEDIVGEPSKTTKGKRGPTPRLQRQVELIGQLPRTKQKFMMEMLDIVIQQQAS</sequence>
<dbReference type="InterPro" id="IPR010982">
    <property type="entry name" value="Lambda_DNA-bd_dom_sf"/>
</dbReference>
<evidence type="ECO:0000313" key="3">
    <source>
        <dbReference type="Proteomes" id="UP001321520"/>
    </source>
</evidence>
<feature type="domain" description="HTH cro/C1-type" evidence="1">
    <location>
        <begin position="18"/>
        <end position="58"/>
    </location>
</feature>
<evidence type="ECO:0000259" key="1">
    <source>
        <dbReference type="PROSITE" id="PS50943"/>
    </source>
</evidence>
<name>A0ABY9E6C2_9GAMM</name>
<evidence type="ECO:0000313" key="2">
    <source>
        <dbReference type="EMBL" id="WKD48570.1"/>
    </source>
</evidence>
<protein>
    <recommendedName>
        <fullName evidence="1">HTH cro/C1-type domain-containing protein</fullName>
    </recommendedName>
</protein>
<keyword evidence="3" id="KW-1185">Reference proteome</keyword>
<dbReference type="InterPro" id="IPR001387">
    <property type="entry name" value="Cro/C1-type_HTH"/>
</dbReference>
<dbReference type="SUPFAM" id="SSF47413">
    <property type="entry name" value="lambda repressor-like DNA-binding domains"/>
    <property type="match status" value="1"/>
</dbReference>
<dbReference type="EMBL" id="CP098023">
    <property type="protein sequence ID" value="WKD48570.1"/>
    <property type="molecule type" value="Genomic_DNA"/>
</dbReference>
<organism evidence="2 3">
    <name type="scientific">Microbulbifer spongiae</name>
    <dbReference type="NCBI Taxonomy" id="2944933"/>
    <lineage>
        <taxon>Bacteria</taxon>
        <taxon>Pseudomonadati</taxon>
        <taxon>Pseudomonadota</taxon>
        <taxon>Gammaproteobacteria</taxon>
        <taxon>Cellvibrionales</taxon>
        <taxon>Microbulbiferaceae</taxon>
        <taxon>Microbulbifer</taxon>
    </lineage>
</organism>
<dbReference type="RefSeq" id="WP_301414332.1">
    <property type="nucleotide sequence ID" value="NZ_CP098023.1"/>
</dbReference>
<dbReference type="CDD" id="cd00093">
    <property type="entry name" value="HTH_XRE"/>
    <property type="match status" value="1"/>
</dbReference>
<proteinExistence type="predicted"/>